<feature type="domain" description="Protein kinase" evidence="8">
    <location>
        <begin position="1"/>
        <end position="128"/>
    </location>
</feature>
<protein>
    <submittedName>
        <fullName evidence="9">Chitin elicitor receptor kinase 1 isoform X2</fullName>
    </submittedName>
</protein>
<keyword evidence="3" id="KW-0812">Transmembrane</keyword>
<evidence type="ECO:0000259" key="8">
    <source>
        <dbReference type="PROSITE" id="PS50011"/>
    </source>
</evidence>
<evidence type="ECO:0000256" key="5">
    <source>
        <dbReference type="ARBA" id="ARBA00022989"/>
    </source>
</evidence>
<evidence type="ECO:0000256" key="6">
    <source>
        <dbReference type="ARBA" id="ARBA00023136"/>
    </source>
</evidence>
<evidence type="ECO:0000256" key="2">
    <source>
        <dbReference type="ARBA" id="ARBA00022475"/>
    </source>
</evidence>
<keyword evidence="6" id="KW-0472">Membrane</keyword>
<dbReference type="GO" id="GO:0019199">
    <property type="term" value="F:transmembrane receptor protein kinase activity"/>
    <property type="evidence" value="ECO:0007669"/>
    <property type="project" value="InterPro"/>
</dbReference>
<dbReference type="Gene3D" id="1.10.510.10">
    <property type="entry name" value="Transferase(Phosphotransferase) domain 1"/>
    <property type="match status" value="1"/>
</dbReference>
<dbReference type="GO" id="GO:0005886">
    <property type="term" value="C:plasma membrane"/>
    <property type="evidence" value="ECO:0007669"/>
    <property type="project" value="UniProtKB-SubCell"/>
</dbReference>
<dbReference type="PANTHER" id="PTHR46204:SF16">
    <property type="entry name" value="CHITIN ELICITOR RECEPTOR KINASE 1-LIKE"/>
    <property type="match status" value="1"/>
</dbReference>
<keyword evidence="5" id="KW-1133">Transmembrane helix</keyword>
<evidence type="ECO:0000256" key="3">
    <source>
        <dbReference type="ARBA" id="ARBA00022692"/>
    </source>
</evidence>
<dbReference type="InterPro" id="IPR044812">
    <property type="entry name" value="CERK1/LYK3-like"/>
</dbReference>
<organism evidence="9">
    <name type="scientific">Nicotiana tabacum</name>
    <name type="common">Common tobacco</name>
    <dbReference type="NCBI Taxonomy" id="4097"/>
    <lineage>
        <taxon>Eukaryota</taxon>
        <taxon>Viridiplantae</taxon>
        <taxon>Streptophyta</taxon>
        <taxon>Embryophyta</taxon>
        <taxon>Tracheophyta</taxon>
        <taxon>Spermatophyta</taxon>
        <taxon>Magnoliopsida</taxon>
        <taxon>eudicotyledons</taxon>
        <taxon>Gunneridae</taxon>
        <taxon>Pentapetalae</taxon>
        <taxon>asterids</taxon>
        <taxon>lamiids</taxon>
        <taxon>Solanales</taxon>
        <taxon>Solanaceae</taxon>
        <taxon>Nicotianoideae</taxon>
        <taxon>Nicotianeae</taxon>
        <taxon>Nicotiana</taxon>
    </lineage>
</organism>
<dbReference type="InterPro" id="IPR011009">
    <property type="entry name" value="Kinase-like_dom_sf"/>
</dbReference>
<keyword evidence="2" id="KW-1003">Cell membrane</keyword>
<evidence type="ECO:0000313" key="9">
    <source>
        <dbReference type="RefSeq" id="XP_016503620.1"/>
    </source>
</evidence>
<keyword evidence="9" id="KW-0808">Transferase</keyword>
<dbReference type="PROSITE" id="PS50011">
    <property type="entry name" value="PROTEIN_KINASE_DOM"/>
    <property type="match status" value="1"/>
</dbReference>
<evidence type="ECO:0000256" key="7">
    <source>
        <dbReference type="ARBA" id="ARBA00023157"/>
    </source>
</evidence>
<dbReference type="PANTHER" id="PTHR46204">
    <property type="entry name" value="CHITIN ELICITOR RECEPTOR KINASE 1-RELATED"/>
    <property type="match status" value="1"/>
</dbReference>
<dbReference type="OrthoDB" id="10393214at2759"/>
<proteinExistence type="predicted"/>
<dbReference type="SUPFAM" id="SSF56112">
    <property type="entry name" value="Protein kinase-like (PK-like)"/>
    <property type="match status" value="1"/>
</dbReference>
<dbReference type="AlphaFoldDB" id="A0A1S4CR85"/>
<reference evidence="9" key="1">
    <citation type="submission" date="2025-08" db="UniProtKB">
        <authorList>
            <consortium name="RefSeq"/>
        </authorList>
    </citation>
    <scope>IDENTIFICATION</scope>
</reference>
<evidence type="ECO:0000256" key="1">
    <source>
        <dbReference type="ARBA" id="ARBA00004162"/>
    </source>
</evidence>
<sequence length="128" mass="14690">MSMFMKAAIKKMNMQATKEFLAELKVLTHVHHLNLVRLIGYYVEGSLCFVYEYVDNGNLNQHLPGLVGHCFHGLPLVQIVLHAARVLTSIIFGFLYLQICPSRSHHKPNQMLIALYHLKPRSHNYGFC</sequence>
<name>A0A1S4CR85_TOBAC</name>
<dbReference type="GO" id="GO:0045087">
    <property type="term" value="P:innate immune response"/>
    <property type="evidence" value="ECO:0007669"/>
    <property type="project" value="InterPro"/>
</dbReference>
<keyword evidence="7" id="KW-1015">Disulfide bond</keyword>
<dbReference type="Pfam" id="PF07714">
    <property type="entry name" value="PK_Tyr_Ser-Thr"/>
    <property type="match status" value="1"/>
</dbReference>
<evidence type="ECO:0000256" key="4">
    <source>
        <dbReference type="ARBA" id="ARBA00022729"/>
    </source>
</evidence>
<dbReference type="InterPro" id="IPR000719">
    <property type="entry name" value="Prot_kinase_dom"/>
</dbReference>
<dbReference type="InterPro" id="IPR001245">
    <property type="entry name" value="Ser-Thr/Tyr_kinase_cat_dom"/>
</dbReference>
<keyword evidence="9" id="KW-0675">Receptor</keyword>
<dbReference type="RefSeq" id="XP_016503620.1">
    <property type="nucleotide sequence ID" value="XM_016648134.1"/>
</dbReference>
<keyword evidence="9" id="KW-0418">Kinase</keyword>
<gene>
    <name evidence="9" type="primary">LOC107821678</name>
</gene>
<keyword evidence="4" id="KW-0732">Signal</keyword>
<dbReference type="GO" id="GO:0005524">
    <property type="term" value="F:ATP binding"/>
    <property type="evidence" value="ECO:0007669"/>
    <property type="project" value="InterPro"/>
</dbReference>
<comment type="subcellular location">
    <subcellularLocation>
        <location evidence="1">Cell membrane</location>
        <topology evidence="1">Single-pass membrane protein</topology>
    </subcellularLocation>
</comment>
<accession>A0A1S4CR85</accession>